<organism evidence="2 3">
    <name type="scientific">Laccaria amethystina LaAM-08-1</name>
    <dbReference type="NCBI Taxonomy" id="1095629"/>
    <lineage>
        <taxon>Eukaryota</taxon>
        <taxon>Fungi</taxon>
        <taxon>Dikarya</taxon>
        <taxon>Basidiomycota</taxon>
        <taxon>Agaricomycotina</taxon>
        <taxon>Agaricomycetes</taxon>
        <taxon>Agaricomycetidae</taxon>
        <taxon>Agaricales</taxon>
        <taxon>Agaricineae</taxon>
        <taxon>Hydnangiaceae</taxon>
        <taxon>Laccaria</taxon>
    </lineage>
</organism>
<name>A0A0C9Y646_9AGAR</name>
<evidence type="ECO:0000313" key="2">
    <source>
        <dbReference type="EMBL" id="KIK09449.1"/>
    </source>
</evidence>
<gene>
    <name evidence="2" type="ORF">K443DRAFT_82680</name>
</gene>
<proteinExistence type="predicted"/>
<dbReference type="OrthoDB" id="331699at2759"/>
<evidence type="ECO:0000313" key="3">
    <source>
        <dbReference type="Proteomes" id="UP000054477"/>
    </source>
</evidence>
<sequence>VMPMRTPILWSEALLKQTVPESAPSGSGFAPPAFSDLEDPLRPRNMHDSHSELILPFGSEFEILEQYTNASGGVRTGKCVSLRLTFHVHG</sequence>
<dbReference type="STRING" id="1095629.A0A0C9Y646"/>
<protein>
    <submittedName>
        <fullName evidence="2">Uncharacterized protein</fullName>
    </submittedName>
</protein>
<reference evidence="2 3" key="1">
    <citation type="submission" date="2014-04" db="EMBL/GenBank/DDBJ databases">
        <authorList>
            <consortium name="DOE Joint Genome Institute"/>
            <person name="Kuo A."/>
            <person name="Kohler A."/>
            <person name="Nagy L.G."/>
            <person name="Floudas D."/>
            <person name="Copeland A."/>
            <person name="Barry K.W."/>
            <person name="Cichocki N."/>
            <person name="Veneault-Fourrey C."/>
            <person name="LaButti K."/>
            <person name="Lindquist E.A."/>
            <person name="Lipzen A."/>
            <person name="Lundell T."/>
            <person name="Morin E."/>
            <person name="Murat C."/>
            <person name="Sun H."/>
            <person name="Tunlid A."/>
            <person name="Henrissat B."/>
            <person name="Grigoriev I.V."/>
            <person name="Hibbett D.S."/>
            <person name="Martin F."/>
            <person name="Nordberg H.P."/>
            <person name="Cantor M.N."/>
            <person name="Hua S.X."/>
        </authorList>
    </citation>
    <scope>NUCLEOTIDE SEQUENCE [LARGE SCALE GENOMIC DNA]</scope>
    <source>
        <strain evidence="2 3">LaAM-08-1</strain>
    </source>
</reference>
<evidence type="ECO:0000256" key="1">
    <source>
        <dbReference type="SAM" id="MobiDB-lite"/>
    </source>
</evidence>
<reference evidence="3" key="2">
    <citation type="submission" date="2015-01" db="EMBL/GenBank/DDBJ databases">
        <title>Evolutionary Origins and Diversification of the Mycorrhizal Mutualists.</title>
        <authorList>
            <consortium name="DOE Joint Genome Institute"/>
            <consortium name="Mycorrhizal Genomics Consortium"/>
            <person name="Kohler A."/>
            <person name="Kuo A."/>
            <person name="Nagy L.G."/>
            <person name="Floudas D."/>
            <person name="Copeland A."/>
            <person name="Barry K.W."/>
            <person name="Cichocki N."/>
            <person name="Veneault-Fourrey C."/>
            <person name="LaButti K."/>
            <person name="Lindquist E.A."/>
            <person name="Lipzen A."/>
            <person name="Lundell T."/>
            <person name="Morin E."/>
            <person name="Murat C."/>
            <person name="Riley R."/>
            <person name="Ohm R."/>
            <person name="Sun H."/>
            <person name="Tunlid A."/>
            <person name="Henrissat B."/>
            <person name="Grigoriev I.V."/>
            <person name="Hibbett D.S."/>
            <person name="Martin F."/>
        </authorList>
    </citation>
    <scope>NUCLEOTIDE SEQUENCE [LARGE SCALE GENOMIC DNA]</scope>
    <source>
        <strain evidence="3">LaAM-08-1</strain>
    </source>
</reference>
<dbReference type="EMBL" id="KN838538">
    <property type="protein sequence ID" value="KIK09449.1"/>
    <property type="molecule type" value="Genomic_DNA"/>
</dbReference>
<keyword evidence="3" id="KW-1185">Reference proteome</keyword>
<dbReference type="Proteomes" id="UP000054477">
    <property type="component" value="Unassembled WGS sequence"/>
</dbReference>
<dbReference type="HOGENOM" id="CLU_2446648_0_0_1"/>
<feature type="non-terminal residue" evidence="2">
    <location>
        <position position="1"/>
    </location>
</feature>
<accession>A0A0C9Y646</accession>
<feature type="region of interest" description="Disordered" evidence="1">
    <location>
        <begin position="20"/>
        <end position="42"/>
    </location>
</feature>
<dbReference type="AlphaFoldDB" id="A0A0C9Y646"/>